<dbReference type="AlphaFoldDB" id="A0A067TDJ7"/>
<feature type="region of interest" description="Disordered" evidence="1">
    <location>
        <begin position="103"/>
        <end position="126"/>
    </location>
</feature>
<protein>
    <submittedName>
        <fullName evidence="2">Uncharacterized protein</fullName>
    </submittedName>
</protein>
<dbReference type="HOGENOM" id="CLU_032326_0_0_1"/>
<accession>A0A067TDJ7</accession>
<proteinExistence type="predicted"/>
<gene>
    <name evidence="2" type="ORF">GALMADRAFT_210206</name>
</gene>
<feature type="region of interest" description="Disordered" evidence="1">
    <location>
        <begin position="21"/>
        <end position="82"/>
    </location>
</feature>
<dbReference type="Proteomes" id="UP000027222">
    <property type="component" value="Unassembled WGS sequence"/>
</dbReference>
<evidence type="ECO:0000313" key="2">
    <source>
        <dbReference type="EMBL" id="KDR77048.1"/>
    </source>
</evidence>
<organism evidence="2 3">
    <name type="scientific">Galerina marginata (strain CBS 339.88)</name>
    <dbReference type="NCBI Taxonomy" id="685588"/>
    <lineage>
        <taxon>Eukaryota</taxon>
        <taxon>Fungi</taxon>
        <taxon>Dikarya</taxon>
        <taxon>Basidiomycota</taxon>
        <taxon>Agaricomycotina</taxon>
        <taxon>Agaricomycetes</taxon>
        <taxon>Agaricomycetidae</taxon>
        <taxon>Agaricales</taxon>
        <taxon>Agaricineae</taxon>
        <taxon>Strophariaceae</taxon>
        <taxon>Galerina</taxon>
    </lineage>
</organism>
<dbReference type="EMBL" id="KL142377">
    <property type="protein sequence ID" value="KDR77048.1"/>
    <property type="molecule type" value="Genomic_DNA"/>
</dbReference>
<keyword evidence="3" id="KW-1185">Reference proteome</keyword>
<evidence type="ECO:0000256" key="1">
    <source>
        <dbReference type="SAM" id="MobiDB-lite"/>
    </source>
</evidence>
<dbReference type="OrthoDB" id="3224221at2759"/>
<reference evidence="3" key="1">
    <citation type="journal article" date="2014" name="Proc. Natl. Acad. Sci. U.S.A.">
        <title>Extensive sampling of basidiomycete genomes demonstrates inadequacy of the white-rot/brown-rot paradigm for wood decay fungi.</title>
        <authorList>
            <person name="Riley R."/>
            <person name="Salamov A.A."/>
            <person name="Brown D.W."/>
            <person name="Nagy L.G."/>
            <person name="Floudas D."/>
            <person name="Held B.W."/>
            <person name="Levasseur A."/>
            <person name="Lombard V."/>
            <person name="Morin E."/>
            <person name="Otillar R."/>
            <person name="Lindquist E.A."/>
            <person name="Sun H."/>
            <person name="LaButti K.M."/>
            <person name="Schmutz J."/>
            <person name="Jabbour D."/>
            <person name="Luo H."/>
            <person name="Baker S.E."/>
            <person name="Pisabarro A.G."/>
            <person name="Walton J.D."/>
            <person name="Blanchette R.A."/>
            <person name="Henrissat B."/>
            <person name="Martin F."/>
            <person name="Cullen D."/>
            <person name="Hibbett D.S."/>
            <person name="Grigoriev I.V."/>
        </authorList>
    </citation>
    <scope>NUCLEOTIDE SEQUENCE [LARGE SCALE GENOMIC DNA]</scope>
    <source>
        <strain evidence="3">CBS 339.88</strain>
    </source>
</reference>
<evidence type="ECO:0000313" key="3">
    <source>
        <dbReference type="Proteomes" id="UP000027222"/>
    </source>
</evidence>
<feature type="compositionally biased region" description="Basic and acidic residues" evidence="1">
    <location>
        <begin position="103"/>
        <end position="114"/>
    </location>
</feature>
<feature type="compositionally biased region" description="Acidic residues" evidence="1">
    <location>
        <begin position="51"/>
        <end position="62"/>
    </location>
</feature>
<name>A0A067TDJ7_GALM3</name>
<sequence>MLGIMLYGFYFQVRPPFPFKNIPPAAPPDPDPDPRPTEHVPPTPLAQQADDNMEYDGDDEEGLDPRVRLRSPPNRRSKSDQEKLLHAIVRSYLVHKSLLPKSDEDVGEENHGITHDGTTLPTLPKPPCSPDPAVVAAYQKLLHPGPSRQDPLLLWSKPLTHAWNRQVVTILSKDFVEYAKEKQLVKLVILLGDNVQNPDSIPDKIAEIGSIKQLISSKLDARRMILQKIARRVDAMTDKSMSTAEIAATLEEKRISAKVRSRRSERRKVRFVRRFDIIDEKLHSLAVLQDPEALTFWQSIQKFYALFGPADASSDETEREATNLVSKRVRRKRGSAPLARILQSVNVDRTAKPHPQLPVNIYSPEISPQARKALQAKAPVAIPQVPKVRYDIPMVI</sequence>